<accession>A0A4P9W0Y2</accession>
<name>A0A4P9W0Y2_9FUNG</name>
<evidence type="ECO:0000313" key="3">
    <source>
        <dbReference type="Proteomes" id="UP000269721"/>
    </source>
</evidence>
<protein>
    <submittedName>
        <fullName evidence="2">Uncharacterized protein</fullName>
    </submittedName>
</protein>
<proteinExistence type="predicted"/>
<dbReference type="EMBL" id="ML000350">
    <property type="protein sequence ID" value="RKO84220.1"/>
    <property type="molecule type" value="Genomic_DNA"/>
</dbReference>
<reference evidence="3" key="1">
    <citation type="journal article" date="2018" name="Nat. Microbiol.">
        <title>Leveraging single-cell genomics to expand the fungal tree of life.</title>
        <authorList>
            <person name="Ahrendt S.R."/>
            <person name="Quandt C.A."/>
            <person name="Ciobanu D."/>
            <person name="Clum A."/>
            <person name="Salamov A."/>
            <person name="Andreopoulos B."/>
            <person name="Cheng J.F."/>
            <person name="Woyke T."/>
            <person name="Pelin A."/>
            <person name="Henrissat B."/>
            <person name="Reynolds N.K."/>
            <person name="Benny G.L."/>
            <person name="Smith M.E."/>
            <person name="James T.Y."/>
            <person name="Grigoriev I.V."/>
        </authorList>
    </citation>
    <scope>NUCLEOTIDE SEQUENCE [LARGE SCALE GENOMIC DNA]</scope>
</reference>
<evidence type="ECO:0000256" key="1">
    <source>
        <dbReference type="SAM" id="MobiDB-lite"/>
    </source>
</evidence>
<dbReference type="OrthoDB" id="543007at2759"/>
<dbReference type="AlphaFoldDB" id="A0A4P9W0Y2"/>
<evidence type="ECO:0000313" key="2">
    <source>
        <dbReference type="EMBL" id="RKO84220.1"/>
    </source>
</evidence>
<gene>
    <name evidence="2" type="ORF">BDK51DRAFT_33126</name>
</gene>
<feature type="region of interest" description="Disordered" evidence="1">
    <location>
        <begin position="213"/>
        <end position="240"/>
    </location>
</feature>
<organism evidence="2 3">
    <name type="scientific">Blyttiomyces helicus</name>
    <dbReference type="NCBI Taxonomy" id="388810"/>
    <lineage>
        <taxon>Eukaryota</taxon>
        <taxon>Fungi</taxon>
        <taxon>Fungi incertae sedis</taxon>
        <taxon>Chytridiomycota</taxon>
        <taxon>Chytridiomycota incertae sedis</taxon>
        <taxon>Chytridiomycetes</taxon>
        <taxon>Chytridiomycetes incertae sedis</taxon>
        <taxon>Blyttiomyces</taxon>
    </lineage>
</organism>
<keyword evidence="3" id="KW-1185">Reference proteome</keyword>
<sequence length="323" mass="35318">MTTRTKRKAVTVPAITPTKEDPVEAEDPEIAGMASSGEPVVPMYHFEASVWKNLPATTSHLESTDVIDASLRGDGGGVPVVVEMFFQARLVASKTHRSLAGTPNAPNIPPKRYTDPLTVVHEALARKPGTSVVWTVIQALGGNVCAIAAPALAASVRHSSIADAGIETLSDCVGGRVGKDLDKKTSGRRQAMPVRCPSEAFLRTVEVMDVEGTDQGKNGRNGLDPLTRDRNKHGRQVGAPSKGRHLMLSLNIDSTKVEEKLKEMFKSIQDPFRIAKEKFCEVSDLSEYKICFTLLKSIEKLRLQDKIWKGICEILDWEYISSR</sequence>
<dbReference type="Proteomes" id="UP000269721">
    <property type="component" value="Unassembled WGS sequence"/>
</dbReference>